<keyword evidence="4" id="KW-1185">Reference proteome</keyword>
<name>A0ABM7RKR3_9BACT</name>
<accession>A0ABM7RKR3</accession>
<evidence type="ECO:0000256" key="1">
    <source>
        <dbReference type="ARBA" id="ARBA00022490"/>
    </source>
</evidence>
<dbReference type="InterPro" id="IPR020627">
    <property type="entry name" value="KhpA"/>
</dbReference>
<proteinExistence type="predicted"/>
<dbReference type="EMBL" id="AP024702">
    <property type="protein sequence ID" value="BCX50293.1"/>
    <property type="molecule type" value="Genomic_DNA"/>
</dbReference>
<dbReference type="PANTHER" id="PTHR34654">
    <property type="entry name" value="UPF0109 PROTEIN SCO5592"/>
    <property type="match status" value="1"/>
</dbReference>
<gene>
    <name evidence="3" type="ORF">HAHE_42010</name>
</gene>
<evidence type="ECO:0000313" key="4">
    <source>
        <dbReference type="Proteomes" id="UP001374893"/>
    </source>
</evidence>
<keyword evidence="2" id="KW-0694">RNA-binding</keyword>
<protein>
    <recommendedName>
        <fullName evidence="5">KH domain-containing protein</fullName>
    </recommendedName>
</protein>
<evidence type="ECO:0000256" key="2">
    <source>
        <dbReference type="ARBA" id="ARBA00022884"/>
    </source>
</evidence>
<dbReference type="Proteomes" id="UP001374893">
    <property type="component" value="Chromosome"/>
</dbReference>
<evidence type="ECO:0008006" key="5">
    <source>
        <dbReference type="Google" id="ProtNLM"/>
    </source>
</evidence>
<evidence type="ECO:0000313" key="3">
    <source>
        <dbReference type="EMBL" id="BCX50293.1"/>
    </source>
</evidence>
<organism evidence="3 4">
    <name type="scientific">Haloferula helveola</name>
    <dbReference type="NCBI Taxonomy" id="490095"/>
    <lineage>
        <taxon>Bacteria</taxon>
        <taxon>Pseudomonadati</taxon>
        <taxon>Verrucomicrobiota</taxon>
        <taxon>Verrucomicrobiia</taxon>
        <taxon>Verrucomicrobiales</taxon>
        <taxon>Verrucomicrobiaceae</taxon>
        <taxon>Haloferula</taxon>
    </lineage>
</organism>
<reference evidence="3 4" key="1">
    <citation type="submission" date="2021-06" db="EMBL/GenBank/DDBJ databases">
        <title>Complete genome of Haloferula helveola possessing various polysaccharide degrading enzymes.</title>
        <authorList>
            <person name="Takami H."/>
            <person name="Huang C."/>
            <person name="Hamasaki K."/>
        </authorList>
    </citation>
    <scope>NUCLEOTIDE SEQUENCE [LARGE SCALE GENOMIC DNA]</scope>
    <source>
        <strain evidence="3 4">CN-1</strain>
    </source>
</reference>
<keyword evidence="1" id="KW-0963">Cytoplasm</keyword>
<dbReference type="RefSeq" id="WP_338687280.1">
    <property type="nucleotide sequence ID" value="NZ_AP024702.1"/>
</dbReference>
<dbReference type="PANTHER" id="PTHR34654:SF1">
    <property type="entry name" value="RNA-BINDING PROTEIN KHPA"/>
    <property type="match status" value="1"/>
</dbReference>
<sequence>MQVVTDQIRNFLQYIAVQFIEHPQRAQLKVAELGPKRLRFKLVLERSDVALLIGRNGFSASSIRGVVKAAAERADVQVNLQIHSHEEEEEMLAREGEH</sequence>
<dbReference type="Pfam" id="PF13083">
    <property type="entry name" value="KH_KhpA-B"/>
    <property type="match status" value="1"/>
</dbReference>